<dbReference type="EMBL" id="JAACNH010000007">
    <property type="protein sequence ID" value="KAG8438441.1"/>
    <property type="molecule type" value="Genomic_DNA"/>
</dbReference>
<protein>
    <submittedName>
        <fullName evidence="2">Uncharacterized protein</fullName>
    </submittedName>
</protein>
<dbReference type="OrthoDB" id="5988104at2759"/>
<feature type="region of interest" description="Disordered" evidence="1">
    <location>
        <begin position="110"/>
        <end position="143"/>
    </location>
</feature>
<proteinExistence type="predicted"/>
<feature type="compositionally biased region" description="Polar residues" evidence="1">
    <location>
        <begin position="127"/>
        <end position="136"/>
    </location>
</feature>
<name>A0A8T2J704_9PIPI</name>
<feature type="compositionally biased region" description="Low complexity" evidence="1">
    <location>
        <begin position="114"/>
        <end position="126"/>
    </location>
</feature>
<accession>A0A8T2J704</accession>
<gene>
    <name evidence="2" type="ORF">GDO86_008936</name>
</gene>
<organism evidence="2 3">
    <name type="scientific">Hymenochirus boettgeri</name>
    <name type="common">Congo dwarf clawed frog</name>
    <dbReference type="NCBI Taxonomy" id="247094"/>
    <lineage>
        <taxon>Eukaryota</taxon>
        <taxon>Metazoa</taxon>
        <taxon>Chordata</taxon>
        <taxon>Craniata</taxon>
        <taxon>Vertebrata</taxon>
        <taxon>Euteleostomi</taxon>
        <taxon>Amphibia</taxon>
        <taxon>Batrachia</taxon>
        <taxon>Anura</taxon>
        <taxon>Pipoidea</taxon>
        <taxon>Pipidae</taxon>
        <taxon>Pipinae</taxon>
        <taxon>Hymenochirus</taxon>
    </lineage>
</organism>
<dbReference type="Proteomes" id="UP000812440">
    <property type="component" value="Chromosome 4"/>
</dbReference>
<evidence type="ECO:0000313" key="3">
    <source>
        <dbReference type="Proteomes" id="UP000812440"/>
    </source>
</evidence>
<reference evidence="2" key="1">
    <citation type="thesis" date="2020" institute="ProQuest LLC" country="789 East Eisenhower Parkway, Ann Arbor, MI, USA">
        <title>Comparative Genomics and Chromosome Evolution.</title>
        <authorList>
            <person name="Mudd A.B."/>
        </authorList>
    </citation>
    <scope>NUCLEOTIDE SEQUENCE</scope>
    <source>
        <strain evidence="2">Female2</strain>
        <tissue evidence="2">Blood</tissue>
    </source>
</reference>
<evidence type="ECO:0000313" key="2">
    <source>
        <dbReference type="EMBL" id="KAG8438441.1"/>
    </source>
</evidence>
<sequence>DRLHSNVALETLRQQQSRLQQWNEHNAFLSQGSIPYPHHPHLQHLSQQAMGIPQQPLVRPNWKIPSAEEESEATYSRFQEFLRELSHHDPGENRDLTEMPPPQSRLLQYRQVQSRSPPALPSPSSSHGGQYSNFNENSRDLEMNNNPAFPQHMAHMYPIPPGQTTPPSHKYLPHDGSWMYANLAQNPLMGQGFHYGMSPLQHRPTQNPFIHQLPNHQPPTGQGAFHPPASRAVSTSSLHNLEEVKHFLYFEISL</sequence>
<dbReference type="AlphaFoldDB" id="A0A8T2J704"/>
<comment type="caution">
    <text evidence="2">The sequence shown here is derived from an EMBL/GenBank/DDBJ whole genome shotgun (WGS) entry which is preliminary data.</text>
</comment>
<evidence type="ECO:0000256" key="1">
    <source>
        <dbReference type="SAM" id="MobiDB-lite"/>
    </source>
</evidence>
<keyword evidence="3" id="KW-1185">Reference proteome</keyword>
<feature type="non-terminal residue" evidence="2">
    <location>
        <position position="1"/>
    </location>
</feature>